<dbReference type="Proteomes" id="UP000015104">
    <property type="component" value="Unassembled WGS sequence"/>
</dbReference>
<organism evidence="1 2">
    <name type="scientific">Tetranychus urticae</name>
    <name type="common">Two-spotted spider mite</name>
    <dbReference type="NCBI Taxonomy" id="32264"/>
    <lineage>
        <taxon>Eukaryota</taxon>
        <taxon>Metazoa</taxon>
        <taxon>Ecdysozoa</taxon>
        <taxon>Arthropoda</taxon>
        <taxon>Chelicerata</taxon>
        <taxon>Arachnida</taxon>
        <taxon>Acari</taxon>
        <taxon>Acariformes</taxon>
        <taxon>Trombidiformes</taxon>
        <taxon>Prostigmata</taxon>
        <taxon>Eleutherengona</taxon>
        <taxon>Raphignathae</taxon>
        <taxon>Tetranychoidea</taxon>
        <taxon>Tetranychidae</taxon>
        <taxon>Tetranychus</taxon>
    </lineage>
</organism>
<dbReference type="EnsemblMetazoa" id="tetur35g00110.1">
    <property type="protein sequence ID" value="tetur35g00110.1"/>
    <property type="gene ID" value="tetur35g00110"/>
</dbReference>
<dbReference type="AlphaFoldDB" id="T1KJC5"/>
<reference evidence="2" key="1">
    <citation type="submission" date="2011-08" db="EMBL/GenBank/DDBJ databases">
        <authorList>
            <person name="Rombauts S."/>
        </authorList>
    </citation>
    <scope>NUCLEOTIDE SEQUENCE</scope>
    <source>
        <strain evidence="2">London</strain>
    </source>
</reference>
<evidence type="ECO:0000313" key="2">
    <source>
        <dbReference type="Proteomes" id="UP000015104"/>
    </source>
</evidence>
<protein>
    <submittedName>
        <fullName evidence="1">Uncharacterized protein</fullName>
    </submittedName>
</protein>
<reference evidence="1" key="2">
    <citation type="submission" date="2015-06" db="UniProtKB">
        <authorList>
            <consortium name="EnsemblMetazoa"/>
        </authorList>
    </citation>
    <scope>IDENTIFICATION</scope>
</reference>
<dbReference type="HOGENOM" id="CLU_2657640_0_0_1"/>
<accession>T1KJC5</accession>
<dbReference type="EMBL" id="CAEY01000129">
    <property type="status" value="NOT_ANNOTATED_CDS"/>
    <property type="molecule type" value="Genomic_DNA"/>
</dbReference>
<sequence length="76" mass="8764">MKIEKHQIIDYNILVQVEFNMESRLVGIWTCPSDVEHSIALLRLGQLFLDSLQIEDVENLKGSYQNSRTTRTALSN</sequence>
<dbReference type="EMBL" id="CAEY01001011">
    <property type="status" value="NOT_ANNOTATED_CDS"/>
    <property type="molecule type" value="Genomic_DNA"/>
</dbReference>
<dbReference type="EnsemblMetazoa" id="tetur12g04570.1">
    <property type="protein sequence ID" value="tetur12g04570.1"/>
    <property type="gene ID" value="tetur12g04570"/>
</dbReference>
<name>T1KJC5_TETUR</name>
<proteinExistence type="predicted"/>
<keyword evidence="2" id="KW-1185">Reference proteome</keyword>
<evidence type="ECO:0000313" key="1">
    <source>
        <dbReference type="EnsemblMetazoa" id="tetur12g04570.1"/>
    </source>
</evidence>